<proteinExistence type="predicted"/>
<accession>Q2R5B0</accession>
<dbReference type="Proteomes" id="UP000000763">
    <property type="component" value="Chromosome 11"/>
</dbReference>
<sequence length="425" mass="48524">MGPTVMKLTREIHICPSPKWRTKDDGEEDDEDYVLRKKVEMGPQRSRWHPKKAAQLDEVPTTTSNSKKKAKSKELTKKRKGKRSVNRIDDGLYVVTHISPNGEPLAPSTARAKFSFQCSAIKGKAPFKKYGKITLNQWDKFVKFKTSPEEMAKSKRLSDLAKRKKWHHRLGSGGYARKIALWNKEDEEMKKAGVPVPMEEWNIQSKHWVKERTPKITSEGKVLFEDPELQGVADKIEDLSSKEKKGEFIPQREKDVLSQALGNREHGGRVRGVSSKLSWKEGFKQDASSYKRRDAYKESLRDEGGKKFEKQMMGFCIRHFLLPKTEEETQQPEPNYPFDDLEETTPCRLHVPSGRAGRRLEATTEIAIPGRTYHDRFIDSGYAKVQSQGVNKGFKSYDLDIPTPDGITVLGDAVGLIIFYGTKRI</sequence>
<reference evidence="4" key="1">
    <citation type="journal article" date="2005" name="Nature">
        <title>The map-based sequence of the rice genome.</title>
        <authorList>
            <consortium name="International rice genome sequencing project (IRGSP)"/>
            <person name="Matsumoto T."/>
            <person name="Wu J."/>
            <person name="Kanamori H."/>
            <person name="Katayose Y."/>
            <person name="Fujisawa M."/>
            <person name="Namiki N."/>
            <person name="Mizuno H."/>
            <person name="Yamamoto K."/>
            <person name="Antonio B.A."/>
            <person name="Baba T."/>
            <person name="Sakata K."/>
            <person name="Nagamura Y."/>
            <person name="Aoki H."/>
            <person name="Arikawa K."/>
            <person name="Arita K."/>
            <person name="Bito T."/>
            <person name="Chiden Y."/>
            <person name="Fujitsuka N."/>
            <person name="Fukunaka R."/>
            <person name="Hamada M."/>
            <person name="Harada C."/>
            <person name="Hayashi A."/>
            <person name="Hijishita S."/>
            <person name="Honda M."/>
            <person name="Hosokawa S."/>
            <person name="Ichikawa Y."/>
            <person name="Idonuma A."/>
            <person name="Iijima M."/>
            <person name="Ikeda M."/>
            <person name="Ikeno M."/>
            <person name="Ito K."/>
            <person name="Ito S."/>
            <person name="Ito T."/>
            <person name="Ito Y."/>
            <person name="Ito Y."/>
            <person name="Iwabuchi A."/>
            <person name="Kamiya K."/>
            <person name="Karasawa W."/>
            <person name="Kurita K."/>
            <person name="Katagiri S."/>
            <person name="Kikuta A."/>
            <person name="Kobayashi H."/>
            <person name="Kobayashi N."/>
            <person name="Machita K."/>
            <person name="Maehara T."/>
            <person name="Masukawa M."/>
            <person name="Mizubayashi T."/>
            <person name="Mukai Y."/>
            <person name="Nagasaki H."/>
            <person name="Nagata Y."/>
            <person name="Naito S."/>
            <person name="Nakashima M."/>
            <person name="Nakama Y."/>
            <person name="Nakamichi Y."/>
            <person name="Nakamura M."/>
            <person name="Meguro A."/>
            <person name="Negishi M."/>
            <person name="Ohta I."/>
            <person name="Ohta T."/>
            <person name="Okamoto M."/>
            <person name="Ono N."/>
            <person name="Saji S."/>
            <person name="Sakaguchi M."/>
            <person name="Sakai K."/>
            <person name="Shibata M."/>
            <person name="Shimokawa T."/>
            <person name="Song J."/>
            <person name="Takazaki Y."/>
            <person name="Terasawa K."/>
            <person name="Tsugane M."/>
            <person name="Tsuji K."/>
            <person name="Ueda S."/>
            <person name="Waki K."/>
            <person name="Yamagata H."/>
            <person name="Yamamoto M."/>
            <person name="Yamamoto S."/>
            <person name="Yamane H."/>
            <person name="Yoshiki S."/>
            <person name="Yoshihara R."/>
            <person name="Yukawa K."/>
            <person name="Zhong H."/>
            <person name="Yano M."/>
            <person name="Yuan Q."/>
            <person name="Ouyang S."/>
            <person name="Liu J."/>
            <person name="Jones K.M."/>
            <person name="Gansberger K."/>
            <person name="Moffat K."/>
            <person name="Hill J."/>
            <person name="Bera J."/>
            <person name="Fadrosh D."/>
            <person name="Jin S."/>
            <person name="Johri S."/>
            <person name="Kim M."/>
            <person name="Overton L."/>
            <person name="Reardon M."/>
            <person name="Tsitrin T."/>
            <person name="Vuong H."/>
            <person name="Weaver B."/>
            <person name="Ciecko A."/>
            <person name="Tallon L."/>
            <person name="Jackson J."/>
            <person name="Pai G."/>
            <person name="Aken S.V."/>
            <person name="Utterback T."/>
            <person name="Reidmuller S."/>
            <person name="Feldblyum T."/>
            <person name="Hsiao J."/>
            <person name="Zismann V."/>
            <person name="Iobst S."/>
            <person name="de Vazeille A.R."/>
            <person name="Buell C.R."/>
            <person name="Ying K."/>
            <person name="Li Y."/>
            <person name="Lu T."/>
            <person name="Huang Y."/>
            <person name="Zhao Q."/>
            <person name="Feng Q."/>
            <person name="Zhang L."/>
            <person name="Zhu J."/>
            <person name="Weng Q."/>
            <person name="Mu J."/>
            <person name="Lu Y."/>
            <person name="Fan D."/>
            <person name="Liu Y."/>
            <person name="Guan J."/>
            <person name="Zhang Y."/>
            <person name="Yu S."/>
            <person name="Liu X."/>
            <person name="Zhang Y."/>
            <person name="Hong G."/>
            <person name="Han B."/>
            <person name="Choisne N."/>
            <person name="Demange N."/>
            <person name="Orjeda G."/>
            <person name="Samain S."/>
            <person name="Cattolico L."/>
            <person name="Pelletier E."/>
            <person name="Couloux A."/>
            <person name="Segurens B."/>
            <person name="Wincker P."/>
            <person name="D'Hont A."/>
            <person name="Scarpelli C."/>
            <person name="Weissenbach J."/>
            <person name="Salanoubat M."/>
            <person name="Quetier F."/>
            <person name="Yu Y."/>
            <person name="Kim H.R."/>
            <person name="Rambo T."/>
            <person name="Currie J."/>
            <person name="Collura K."/>
            <person name="Luo M."/>
            <person name="Yang T."/>
            <person name="Ammiraju J.S.S."/>
            <person name="Engler F."/>
            <person name="Soderlund C."/>
            <person name="Wing R.A."/>
            <person name="Palmer L.E."/>
            <person name="de la Bastide M."/>
            <person name="Spiegel L."/>
            <person name="Nascimento L."/>
            <person name="Zutavern T."/>
            <person name="O'Shaughnessy A."/>
            <person name="Dike S."/>
            <person name="Dedhia N."/>
            <person name="Preston R."/>
            <person name="Balija V."/>
            <person name="McCombie W.R."/>
            <person name="Chow T."/>
            <person name="Chen H."/>
            <person name="Chung M."/>
            <person name="Chen C."/>
            <person name="Shaw J."/>
            <person name="Wu H."/>
            <person name="Hsiao K."/>
            <person name="Chao Y."/>
            <person name="Chu M."/>
            <person name="Cheng C."/>
            <person name="Hour A."/>
            <person name="Lee P."/>
            <person name="Lin S."/>
            <person name="Lin Y."/>
            <person name="Liou J."/>
            <person name="Liu S."/>
            <person name="Hsing Y."/>
            <person name="Raghuvanshi S."/>
            <person name="Mohanty A."/>
            <person name="Bharti A.K."/>
            <person name="Gaur A."/>
            <person name="Gupta V."/>
            <person name="Kumar D."/>
            <person name="Ravi V."/>
            <person name="Vij S."/>
            <person name="Kapur A."/>
            <person name="Khurana P."/>
            <person name="Khurana P."/>
            <person name="Khurana J.P."/>
            <person name="Tyagi A.K."/>
            <person name="Gaikwad K."/>
            <person name="Singh A."/>
            <person name="Dalal V."/>
            <person name="Srivastava S."/>
            <person name="Dixit A."/>
            <person name="Pal A.K."/>
            <person name="Ghazi I.A."/>
            <person name="Yadav M."/>
            <person name="Pandit A."/>
            <person name="Bhargava A."/>
            <person name="Sureshbabu K."/>
            <person name="Batra K."/>
            <person name="Sharma T.R."/>
            <person name="Mohapatra T."/>
            <person name="Singh N.K."/>
            <person name="Messing J."/>
            <person name="Nelson A.B."/>
            <person name="Fuks G."/>
            <person name="Kavchok S."/>
            <person name="Keizer G."/>
            <person name="Linton E."/>
            <person name="Llaca V."/>
            <person name="Song R."/>
            <person name="Tanyolac B."/>
            <person name="Young S."/>
            <person name="Ho-Il K."/>
            <person name="Hahn J.H."/>
            <person name="Sangsakoo G."/>
            <person name="Vanavichit A."/>
            <person name="de Mattos Luiz.A.T."/>
            <person name="Zimmer P.D."/>
            <person name="Malone G."/>
            <person name="Dellagostin O."/>
            <person name="de Oliveira A.C."/>
            <person name="Bevan M."/>
            <person name="Bancroft I."/>
            <person name="Minx P."/>
            <person name="Cordum H."/>
            <person name="Wilson R."/>
            <person name="Cheng Z."/>
            <person name="Jin W."/>
            <person name="Jiang J."/>
            <person name="Leong S.A."/>
            <person name="Iwama H."/>
            <person name="Gojobori T."/>
            <person name="Itoh T."/>
            <person name="Niimura Y."/>
            <person name="Fujii Y."/>
            <person name="Habara T."/>
            <person name="Sakai H."/>
            <person name="Sato Y."/>
            <person name="Wilson G."/>
            <person name="Kumar K."/>
            <person name="McCouch S."/>
            <person name="Juretic N."/>
            <person name="Hoen D."/>
            <person name="Wright S."/>
            <person name="Bruskiewich R."/>
            <person name="Bureau T."/>
            <person name="Miyao A."/>
            <person name="Hirochika H."/>
            <person name="Nishikawa T."/>
            <person name="Kadowaki K."/>
            <person name="Sugiura M."/>
            <person name="Burr B."/>
            <person name="Sasaki T."/>
        </authorList>
    </citation>
    <scope>NUCLEOTIDE SEQUENCE [LARGE SCALE GENOMIC DNA]</scope>
    <source>
        <strain evidence="4">cv. Nipponbare</strain>
    </source>
</reference>
<evidence type="ECO:0000313" key="3">
    <source>
        <dbReference type="EMBL" id="AAX96269.1"/>
    </source>
</evidence>
<reference evidence="4" key="2">
    <citation type="journal article" date="2008" name="Nucleic Acids Res.">
        <title>The rice annotation project database (RAP-DB): 2008 update.</title>
        <authorList>
            <consortium name="The rice annotation project (RAP)"/>
        </authorList>
    </citation>
    <scope>GENOME REANNOTATION</scope>
    <source>
        <strain evidence="4">cv. Nipponbare</strain>
    </source>
</reference>
<dbReference type="Pfam" id="PF26133">
    <property type="entry name" value="DUF8039"/>
    <property type="match status" value="1"/>
</dbReference>
<evidence type="ECO:0000256" key="1">
    <source>
        <dbReference type="SAM" id="MobiDB-lite"/>
    </source>
</evidence>
<dbReference type="PANTHER" id="PTHR33018">
    <property type="entry name" value="OS10G0338966 PROTEIN-RELATED"/>
    <property type="match status" value="1"/>
</dbReference>
<gene>
    <name evidence="3" type="ordered locus">LOC_Os11g25630</name>
</gene>
<feature type="compositionally biased region" description="Basic residues" evidence="1">
    <location>
        <begin position="66"/>
        <end position="83"/>
    </location>
</feature>
<organism evidence="3 4">
    <name type="scientific">Oryza sativa subsp. japonica</name>
    <name type="common">Rice</name>
    <dbReference type="NCBI Taxonomy" id="39947"/>
    <lineage>
        <taxon>Eukaryota</taxon>
        <taxon>Viridiplantae</taxon>
        <taxon>Streptophyta</taxon>
        <taxon>Embryophyta</taxon>
        <taxon>Tracheophyta</taxon>
        <taxon>Spermatophyta</taxon>
        <taxon>Magnoliopsida</taxon>
        <taxon>Liliopsida</taxon>
        <taxon>Poales</taxon>
        <taxon>Poaceae</taxon>
        <taxon>BOP clade</taxon>
        <taxon>Oryzoideae</taxon>
        <taxon>Oryzeae</taxon>
        <taxon>Oryzinae</taxon>
        <taxon>Oryza</taxon>
        <taxon>Oryza sativa</taxon>
    </lineage>
</organism>
<dbReference type="InterPro" id="IPR058352">
    <property type="entry name" value="DUF8039"/>
</dbReference>
<dbReference type="AlphaFoldDB" id="Q2R5B0"/>
<protein>
    <submittedName>
        <fullName evidence="3">Transposon protein, putative, CACTA, En/Spm sub-class</fullName>
    </submittedName>
</protein>
<name>Q2R5B0_ORYSJ</name>
<feature type="region of interest" description="Disordered" evidence="1">
    <location>
        <begin position="39"/>
        <end position="83"/>
    </location>
</feature>
<evidence type="ECO:0000313" key="4">
    <source>
        <dbReference type="Proteomes" id="UP000000763"/>
    </source>
</evidence>
<feature type="domain" description="DUF8039" evidence="2">
    <location>
        <begin position="336"/>
        <end position="418"/>
    </location>
</feature>
<dbReference type="PANTHER" id="PTHR33018:SF19">
    <property type="entry name" value="OS12G0558775 PROTEIN"/>
    <property type="match status" value="1"/>
</dbReference>
<evidence type="ECO:0000259" key="2">
    <source>
        <dbReference type="Pfam" id="PF26133"/>
    </source>
</evidence>
<dbReference type="EMBL" id="AC145367">
    <property type="protein sequence ID" value="AAX96269.1"/>
    <property type="molecule type" value="Genomic_DNA"/>
</dbReference>